<dbReference type="CDD" id="cd07302">
    <property type="entry name" value="CHD"/>
    <property type="match status" value="2"/>
</dbReference>
<name>A0A9Q8YD67_ENSAD</name>
<dbReference type="SUPFAM" id="SSF52540">
    <property type="entry name" value="P-loop containing nucleoside triphosphate hydrolases"/>
    <property type="match status" value="1"/>
</dbReference>
<feature type="domain" description="Guanylate cyclase" evidence="3">
    <location>
        <begin position="40"/>
        <end position="150"/>
    </location>
</feature>
<dbReference type="EMBL" id="CP098808">
    <property type="protein sequence ID" value="USJ26000.1"/>
    <property type="molecule type" value="Genomic_DNA"/>
</dbReference>
<dbReference type="InterPro" id="IPR011990">
    <property type="entry name" value="TPR-like_helical_dom_sf"/>
</dbReference>
<dbReference type="SUPFAM" id="SSF55073">
    <property type="entry name" value="Nucleotide cyclase"/>
    <property type="match status" value="2"/>
</dbReference>
<gene>
    <name evidence="4" type="ORF">NE863_26445</name>
</gene>
<keyword evidence="4" id="KW-0614">Plasmid</keyword>
<dbReference type="PROSITE" id="PS50125">
    <property type="entry name" value="GUANYLATE_CYCLASE_2"/>
    <property type="match status" value="2"/>
</dbReference>
<evidence type="ECO:0000256" key="2">
    <source>
        <dbReference type="ARBA" id="ARBA00022840"/>
    </source>
</evidence>
<dbReference type="InterPro" id="IPR041664">
    <property type="entry name" value="AAA_16"/>
</dbReference>
<keyword evidence="1" id="KW-0547">Nucleotide-binding</keyword>
<dbReference type="InterPro" id="IPR027417">
    <property type="entry name" value="P-loop_NTPase"/>
</dbReference>
<dbReference type="GO" id="GO:0035556">
    <property type="term" value="P:intracellular signal transduction"/>
    <property type="evidence" value="ECO:0007669"/>
    <property type="project" value="InterPro"/>
</dbReference>
<dbReference type="InterPro" id="IPR001054">
    <property type="entry name" value="A/G_cyclase"/>
</dbReference>
<geneLocation type="plasmid" evidence="4 5">
    <name>pA</name>
</geneLocation>
<dbReference type="PANTHER" id="PTHR16305:SF28">
    <property type="entry name" value="GUANYLATE CYCLASE DOMAIN-CONTAINING PROTEIN"/>
    <property type="match status" value="1"/>
</dbReference>
<feature type="domain" description="Guanylate cyclase" evidence="3">
    <location>
        <begin position="252"/>
        <end position="382"/>
    </location>
</feature>
<evidence type="ECO:0000259" key="3">
    <source>
        <dbReference type="PROSITE" id="PS50125"/>
    </source>
</evidence>
<accession>A0A9Q8YD67</accession>
<protein>
    <submittedName>
        <fullName evidence="4">AAA family ATPase</fullName>
    </submittedName>
</protein>
<organism evidence="4 5">
    <name type="scientific">Ensifer adhaerens</name>
    <name type="common">Sinorhizobium morelense</name>
    <dbReference type="NCBI Taxonomy" id="106592"/>
    <lineage>
        <taxon>Bacteria</taxon>
        <taxon>Pseudomonadati</taxon>
        <taxon>Pseudomonadota</taxon>
        <taxon>Alphaproteobacteria</taxon>
        <taxon>Hyphomicrobiales</taxon>
        <taxon>Rhizobiaceae</taxon>
        <taxon>Sinorhizobium/Ensifer group</taxon>
        <taxon>Ensifer</taxon>
    </lineage>
</organism>
<sequence length="1371" mass="147907">MVGGAGKNEFQRYLSGALVRWSAPAATDSAGPTREDFPGALLFADISGFTRLTAKWSESDRAAGAERVSRLLNGYMGPLVRHIEEHGGTVLSFAGDSVLAGWQAASDSELEQAAWRSCYCAGRIREEIGGPGGPEDALQLRIAVGVGTITLLHLVPRIDQRWLIVGGDCLAQADHCGLLSDAGEILVSDTVWQLIGKRATGRPGREGTARLERIDPYSTATGQPHPLSGFASKRLEAYLPLSLRGRLLSPLSEWLADLRTITALFVHIVGPDLEKDLDRLNQLVARSIAVVGRTGGEILHTALHANSLEIFAVFGLPGPKHADNARRAIVAALRLSGELDDPDVGLSAGISTGESFCGALGASHRADYTVVGAAVNMAARLASVAAGRILVDQATAKETASQIAFSGPWSLAIPGVRGGVSAFAPIAETVATIDTKSPALLNRAAEMTALSAYLESARRGQSGIMIVKGDSGVGKSALLRAFVERCRDRGNRVLVGNADDIESDVPYFAWRGVIRDLLGIGDLRGAEATDQVALFFAERPELASLAPLLNDAINLTLPDTPETRAMSGDGRSHRLRELLSELMADSLAGGQGFVVLEDVHWLDEASGQLLGRLVSGAAPVPVVVSTRTTRTQEDLTRWTGLHHNGAQTLDLLPLDFEGTIALVRASIGSNSPADGFGEAVYAQSAGNPLLICEICRMIGERRLPKAAEPAAAVSLLSEPRSNDATLLNTAKVTVIARTDQLPAELQVLLKIASAMGATFSLAELGALPPIRKTSLDIEASIERLQAAHLIKPADDRPGRFMFSHAVIRQAIYESLLSEQRHEAHRAIAKAMEEGGQPDNAENLPRVLSHWERAGDAAQAFNYLDRVAELRLRQFDNAAVVDLIERFFKTARDLSITILPARRAAACFLLGEASLNLGRAEAARHAYEEGLRLSGLPLPRTSAGLALHLVLDLAEQVWRRTIHRDADWILKREISRSPSDPFLLAAKAHEDLTRIYYFTSEKLRLIHATLRATNLAERNKYVSPTTAANYASLGAICGVIPLHSQAEHYSRLAAALSERVDQLGTRVRVDLLSGMYQIGIGHWHAGKRAFEAGLNNAATVGDLRRWCEVAVGLETISGPWLLTSAFEGIAPWEILVQRICEEGRRRGDMQVLGCGLLGRLRGHAALGRWNAIDTDLDELEQILREKGDGLELVHSIEGASLLSEAARRRGNSTEAASWLERALSWCETLNPAMKTRTLPALARLFDVASDPDGGDLLAAQLVLRKLERFARVYPIGRPAAALGEATLHLRRGQQRRAERVTQYALAEAIRLEMPAVALAALQHAAGPRDAEARQAFETMFSLRRATWCEVLPLGQTDQAPHVQFARSQGSRA</sequence>
<dbReference type="Proteomes" id="UP001055460">
    <property type="component" value="Plasmid pA"/>
</dbReference>
<dbReference type="SUPFAM" id="SSF48452">
    <property type="entry name" value="TPR-like"/>
    <property type="match status" value="1"/>
</dbReference>
<dbReference type="GO" id="GO:0009190">
    <property type="term" value="P:cyclic nucleotide biosynthetic process"/>
    <property type="evidence" value="ECO:0007669"/>
    <property type="project" value="InterPro"/>
</dbReference>
<reference evidence="4" key="1">
    <citation type="submission" date="2022-06" db="EMBL/GenBank/DDBJ databases">
        <title>Physiological and biochemical characterization and genomic elucidation of a strain of the genus Ensifer adhaerens M8 that combines arsenic oxidation and chromium reduction.</title>
        <authorList>
            <person name="Li X."/>
            <person name="Yu c."/>
        </authorList>
    </citation>
    <scope>NUCLEOTIDE SEQUENCE</scope>
    <source>
        <strain evidence="4">M8</strain>
        <plasmid evidence="4">pA</plasmid>
    </source>
</reference>
<dbReference type="GO" id="GO:0005737">
    <property type="term" value="C:cytoplasm"/>
    <property type="evidence" value="ECO:0007669"/>
    <property type="project" value="TreeGrafter"/>
</dbReference>
<dbReference type="RefSeq" id="WP_252160715.1">
    <property type="nucleotide sequence ID" value="NZ_CP098808.1"/>
</dbReference>
<evidence type="ECO:0000313" key="4">
    <source>
        <dbReference type="EMBL" id="USJ26000.1"/>
    </source>
</evidence>
<dbReference type="Gene3D" id="3.30.70.1230">
    <property type="entry name" value="Nucleotide cyclase"/>
    <property type="match status" value="2"/>
</dbReference>
<dbReference type="Pfam" id="PF13191">
    <property type="entry name" value="AAA_16"/>
    <property type="match status" value="1"/>
</dbReference>
<evidence type="ECO:0000256" key="1">
    <source>
        <dbReference type="ARBA" id="ARBA00022741"/>
    </source>
</evidence>
<proteinExistence type="predicted"/>
<dbReference type="PANTHER" id="PTHR16305">
    <property type="entry name" value="TESTICULAR SOLUBLE ADENYLYL CYCLASE"/>
    <property type="match status" value="1"/>
</dbReference>
<evidence type="ECO:0000313" key="5">
    <source>
        <dbReference type="Proteomes" id="UP001055460"/>
    </source>
</evidence>
<dbReference type="InterPro" id="IPR029787">
    <property type="entry name" value="Nucleotide_cyclase"/>
</dbReference>
<dbReference type="GO" id="GO:0005524">
    <property type="term" value="F:ATP binding"/>
    <property type="evidence" value="ECO:0007669"/>
    <property type="project" value="UniProtKB-KW"/>
</dbReference>
<keyword evidence="2" id="KW-0067">ATP-binding</keyword>
<dbReference type="GO" id="GO:0004016">
    <property type="term" value="F:adenylate cyclase activity"/>
    <property type="evidence" value="ECO:0007669"/>
    <property type="project" value="UniProtKB-ARBA"/>
</dbReference>